<comment type="similarity">
    <text evidence="5">Belongs to the FMN-dependent alpha-hydroxy acid dehydrogenase family.</text>
</comment>
<dbReference type="PROSITE" id="PS51349">
    <property type="entry name" value="FMN_HYDROXY_ACID_DH_2"/>
    <property type="match status" value="1"/>
</dbReference>
<sequence length="403" mass="43393">MSASNHPDARPALAPRLRREAISVPALRLMARRALPRPVFDFSDGGAEDEQTLRRNEAAFGRYAFLPRPLDGAAVRDQSCRLFGMDLSMPVMIGPTGLAGLFWPGAEQLAVRAANNAGTAYCASHGSVCTLEDIAATGAPNRLMQVFIYRDRGFTRELAERAAAAGYKALVLTIDNQLHGKRDRDLRNGFTIPPRFGAADTLAMATKIPWLLRMRRELPTLTFGNYRREGQPSDIASLAARMHDMFDPAMTWADVDDLRRIWKGPLILKGVLHPAEAAEAVARGLDGVVVSNHGGRQLDHSVSSIEALPAVVEAVDSRIPVLLDGGIRRGTDVVKALALGASACFIARPYLWALAVGGEAGVAHVLELFRDEIDRAMGLLGVSALSQLSPNMLANVAPIGPIA</sequence>
<feature type="binding site" evidence="7">
    <location>
        <position position="173"/>
    </location>
    <ligand>
        <name>FMN</name>
        <dbReference type="ChEBI" id="CHEBI:58210"/>
    </ligand>
</feature>
<protein>
    <submittedName>
        <fullName evidence="9">L-lactate dehydrogenase (Cytochrome)/(S)-mandelate dehydrogenase</fullName>
    </submittedName>
</protein>
<dbReference type="OrthoDB" id="9770452at2"/>
<feature type="binding site" evidence="7">
    <location>
        <position position="269"/>
    </location>
    <ligand>
        <name>FMN</name>
        <dbReference type="ChEBI" id="CHEBI:58210"/>
    </ligand>
</feature>
<dbReference type="FunFam" id="3.20.20.70:FF:000029">
    <property type="entry name" value="L-lactate dehydrogenase"/>
    <property type="match status" value="1"/>
</dbReference>
<evidence type="ECO:0000256" key="2">
    <source>
        <dbReference type="ARBA" id="ARBA00022630"/>
    </source>
</evidence>
<reference evidence="9 10" key="1">
    <citation type="submission" date="2019-03" db="EMBL/GenBank/DDBJ databases">
        <title>Genomic Encyclopedia of Type Strains, Phase IV (KMG-IV): sequencing the most valuable type-strain genomes for metagenomic binning, comparative biology and taxonomic classification.</title>
        <authorList>
            <person name="Goeker M."/>
        </authorList>
    </citation>
    <scope>NUCLEOTIDE SEQUENCE [LARGE SCALE GENOMIC DNA]</scope>
    <source>
        <strain evidence="9 10">DSM 101</strain>
    </source>
</reference>
<dbReference type="PROSITE" id="PS00557">
    <property type="entry name" value="FMN_HYDROXY_ACID_DH_1"/>
    <property type="match status" value="1"/>
</dbReference>
<dbReference type="Gene3D" id="3.20.20.70">
    <property type="entry name" value="Aldolase class I"/>
    <property type="match status" value="1"/>
</dbReference>
<feature type="binding site" evidence="7">
    <location>
        <position position="182"/>
    </location>
    <ligand>
        <name>glyoxylate</name>
        <dbReference type="ChEBI" id="CHEBI:36655"/>
    </ligand>
</feature>
<comment type="caution">
    <text evidence="9">The sequence shown here is derived from an EMBL/GenBank/DDBJ whole genome shotgun (WGS) entry which is preliminary data.</text>
</comment>
<keyword evidence="4" id="KW-0560">Oxidoreductase</keyword>
<keyword evidence="2 7" id="KW-0285">Flavoprotein</keyword>
<feature type="binding site" evidence="7">
    <location>
        <position position="124"/>
    </location>
    <ligand>
        <name>FMN</name>
        <dbReference type="ChEBI" id="CHEBI:58210"/>
    </ligand>
</feature>
<dbReference type="GO" id="GO:0010181">
    <property type="term" value="F:FMN binding"/>
    <property type="evidence" value="ECO:0007669"/>
    <property type="project" value="InterPro"/>
</dbReference>
<dbReference type="InterPro" id="IPR037396">
    <property type="entry name" value="FMN_HAD"/>
</dbReference>
<feature type="domain" description="FMN hydroxy acid dehydrogenase" evidence="8">
    <location>
        <begin position="16"/>
        <end position="398"/>
    </location>
</feature>
<dbReference type="Pfam" id="PF01070">
    <property type="entry name" value="FMN_dh"/>
    <property type="match status" value="1"/>
</dbReference>
<evidence type="ECO:0000313" key="9">
    <source>
        <dbReference type="EMBL" id="TCK28336.1"/>
    </source>
</evidence>
<feature type="binding site" evidence="7">
    <location>
        <begin position="95"/>
        <end position="97"/>
    </location>
    <ligand>
        <name>FMN</name>
        <dbReference type="ChEBI" id="CHEBI:58210"/>
    </ligand>
</feature>
<evidence type="ECO:0000256" key="4">
    <source>
        <dbReference type="ARBA" id="ARBA00023002"/>
    </source>
</evidence>
<evidence type="ECO:0000256" key="3">
    <source>
        <dbReference type="ARBA" id="ARBA00022643"/>
    </source>
</evidence>
<dbReference type="GO" id="GO:0005886">
    <property type="term" value="C:plasma membrane"/>
    <property type="evidence" value="ECO:0007669"/>
    <property type="project" value="TreeGrafter"/>
</dbReference>
<feature type="binding site" evidence="7">
    <location>
        <position position="145"/>
    </location>
    <ligand>
        <name>FMN</name>
        <dbReference type="ChEBI" id="CHEBI:58210"/>
    </ligand>
</feature>
<feature type="binding site" evidence="7">
    <location>
        <position position="293"/>
    </location>
    <ligand>
        <name>glyoxylate</name>
        <dbReference type="ChEBI" id="CHEBI:36655"/>
    </ligand>
</feature>
<comment type="cofactor">
    <cofactor evidence="1">
        <name>FMN</name>
        <dbReference type="ChEBI" id="CHEBI:58210"/>
    </cofactor>
</comment>
<evidence type="ECO:0000256" key="1">
    <source>
        <dbReference type="ARBA" id="ARBA00001917"/>
    </source>
</evidence>
<dbReference type="CDD" id="cd02809">
    <property type="entry name" value="alpha_hydroxyacid_oxid_FMN"/>
    <property type="match status" value="1"/>
</dbReference>
<organism evidence="9 10">
    <name type="scientific">Ancylobacter aquaticus</name>
    <dbReference type="NCBI Taxonomy" id="100"/>
    <lineage>
        <taxon>Bacteria</taxon>
        <taxon>Pseudomonadati</taxon>
        <taxon>Pseudomonadota</taxon>
        <taxon>Alphaproteobacteria</taxon>
        <taxon>Hyphomicrobiales</taxon>
        <taxon>Xanthobacteraceae</taxon>
        <taxon>Ancylobacter</taxon>
    </lineage>
</organism>
<dbReference type="PIRSF" id="PIRSF000138">
    <property type="entry name" value="Al-hdrx_acd_dh"/>
    <property type="match status" value="1"/>
</dbReference>
<dbReference type="InterPro" id="IPR012133">
    <property type="entry name" value="Alpha-hydoxy_acid_DH_FMN"/>
</dbReference>
<evidence type="ECO:0000256" key="7">
    <source>
        <dbReference type="PIRSR" id="PIRSR000138-2"/>
    </source>
</evidence>
<proteinExistence type="inferred from homology"/>
<dbReference type="InterPro" id="IPR013785">
    <property type="entry name" value="Aldolase_TIM"/>
</dbReference>
<dbReference type="InterPro" id="IPR000262">
    <property type="entry name" value="FMN-dep_DH"/>
</dbReference>
<dbReference type="PANTHER" id="PTHR10578">
    <property type="entry name" value="S -2-HYDROXY-ACID OXIDASE-RELATED"/>
    <property type="match status" value="1"/>
</dbReference>
<dbReference type="GO" id="GO:0009060">
    <property type="term" value="P:aerobic respiration"/>
    <property type="evidence" value="ECO:0007669"/>
    <property type="project" value="TreeGrafter"/>
</dbReference>
<dbReference type="Proteomes" id="UP000295030">
    <property type="component" value="Unassembled WGS sequence"/>
</dbReference>
<evidence type="ECO:0000259" key="8">
    <source>
        <dbReference type="PROSITE" id="PS51349"/>
    </source>
</evidence>
<dbReference type="RefSeq" id="WP_131835495.1">
    <property type="nucleotide sequence ID" value="NZ_SMFY01000002.1"/>
</dbReference>
<evidence type="ECO:0000256" key="5">
    <source>
        <dbReference type="ARBA" id="ARBA00024042"/>
    </source>
</evidence>
<feature type="binding site" evidence="7">
    <location>
        <position position="296"/>
    </location>
    <ligand>
        <name>glyoxylate</name>
        <dbReference type="ChEBI" id="CHEBI:36655"/>
    </ligand>
</feature>
<dbReference type="AlphaFoldDB" id="A0A4V2PJF7"/>
<accession>A0A4V2PJF7</accession>
<dbReference type="EMBL" id="SMFY01000002">
    <property type="protein sequence ID" value="TCK28336.1"/>
    <property type="molecule type" value="Genomic_DNA"/>
</dbReference>
<keyword evidence="10" id="KW-1185">Reference proteome</keyword>
<evidence type="ECO:0000256" key="6">
    <source>
        <dbReference type="PIRSR" id="PIRSR000138-1"/>
    </source>
</evidence>
<keyword evidence="3 7" id="KW-0288">FMN</keyword>
<name>A0A4V2PJF7_ANCAQ</name>
<dbReference type="PANTHER" id="PTHR10578:SF107">
    <property type="entry name" value="2-HYDROXYACID OXIDASE 1"/>
    <property type="match status" value="1"/>
</dbReference>
<dbReference type="GO" id="GO:0004459">
    <property type="term" value="F:L-lactate dehydrogenase (NAD+) activity"/>
    <property type="evidence" value="ECO:0007669"/>
    <property type="project" value="TreeGrafter"/>
</dbReference>
<evidence type="ECO:0000313" key="10">
    <source>
        <dbReference type="Proteomes" id="UP000295030"/>
    </source>
</evidence>
<feature type="binding site" evidence="7">
    <location>
        <begin position="324"/>
        <end position="328"/>
    </location>
    <ligand>
        <name>FMN</name>
        <dbReference type="ChEBI" id="CHEBI:58210"/>
    </ligand>
</feature>
<dbReference type="SUPFAM" id="SSF51395">
    <property type="entry name" value="FMN-linked oxidoreductases"/>
    <property type="match status" value="1"/>
</dbReference>
<gene>
    <name evidence="9" type="ORF">EV667_2340</name>
</gene>
<feature type="binding site" evidence="7">
    <location>
        <position position="291"/>
    </location>
    <ligand>
        <name>FMN</name>
        <dbReference type="ChEBI" id="CHEBI:58210"/>
    </ligand>
</feature>
<dbReference type="InterPro" id="IPR008259">
    <property type="entry name" value="FMN_hydac_DH_AS"/>
</dbReference>
<feature type="active site" description="Proton acceptor" evidence="6">
    <location>
        <position position="293"/>
    </location>
</feature>